<feature type="transmembrane region" description="Helical" evidence="8">
    <location>
        <begin position="34"/>
        <end position="55"/>
    </location>
</feature>
<gene>
    <name evidence="9" type="ORF">SAMN05216251_101175</name>
</gene>
<evidence type="ECO:0000256" key="4">
    <source>
        <dbReference type="ARBA" id="ARBA00022692"/>
    </source>
</evidence>
<protein>
    <recommendedName>
        <fullName evidence="11">DUF2029 domain-containing protein</fullName>
    </recommendedName>
</protein>
<keyword evidence="6 8" id="KW-0472">Membrane</keyword>
<dbReference type="Pfam" id="PF09594">
    <property type="entry name" value="GT87"/>
    <property type="match status" value="1"/>
</dbReference>
<comment type="subcellular location">
    <subcellularLocation>
        <location evidence="1">Cell membrane</location>
        <topology evidence="1">Multi-pass membrane protein</topology>
    </subcellularLocation>
</comment>
<evidence type="ECO:0000256" key="3">
    <source>
        <dbReference type="ARBA" id="ARBA00022679"/>
    </source>
</evidence>
<evidence type="ECO:0000256" key="6">
    <source>
        <dbReference type="ARBA" id="ARBA00023136"/>
    </source>
</evidence>
<evidence type="ECO:0000313" key="10">
    <source>
        <dbReference type="Proteomes" id="UP000199323"/>
    </source>
</evidence>
<name>A0A1I1X2H0_9ACTN</name>
<keyword evidence="10" id="KW-1185">Reference proteome</keyword>
<feature type="transmembrane region" description="Helical" evidence="8">
    <location>
        <begin position="90"/>
        <end position="110"/>
    </location>
</feature>
<reference evidence="9 10" key="1">
    <citation type="submission" date="2016-10" db="EMBL/GenBank/DDBJ databases">
        <authorList>
            <person name="de Groot N.N."/>
        </authorList>
    </citation>
    <scope>NUCLEOTIDE SEQUENCE [LARGE SCALE GENOMIC DNA]</scope>
    <source>
        <strain evidence="9 10">CGMCC 4.3510</strain>
    </source>
</reference>
<dbReference type="AlphaFoldDB" id="A0A1I1X2H0"/>
<evidence type="ECO:0000313" key="9">
    <source>
        <dbReference type="EMBL" id="SFE01644.1"/>
    </source>
</evidence>
<feature type="transmembrane region" description="Helical" evidence="8">
    <location>
        <begin position="280"/>
        <end position="300"/>
    </location>
</feature>
<comment type="similarity">
    <text evidence="7">Belongs to the glycosyltransferase 87 family.</text>
</comment>
<feature type="transmembrane region" description="Helical" evidence="8">
    <location>
        <begin position="453"/>
        <end position="472"/>
    </location>
</feature>
<evidence type="ECO:0000256" key="7">
    <source>
        <dbReference type="ARBA" id="ARBA00024033"/>
    </source>
</evidence>
<feature type="transmembrane region" description="Helical" evidence="8">
    <location>
        <begin position="395"/>
        <end position="423"/>
    </location>
</feature>
<feature type="transmembrane region" description="Helical" evidence="8">
    <location>
        <begin position="366"/>
        <end position="383"/>
    </location>
</feature>
<dbReference type="Proteomes" id="UP000199323">
    <property type="component" value="Unassembled WGS sequence"/>
</dbReference>
<keyword evidence="5 8" id="KW-1133">Transmembrane helix</keyword>
<dbReference type="GO" id="GO:0016758">
    <property type="term" value="F:hexosyltransferase activity"/>
    <property type="evidence" value="ECO:0007669"/>
    <property type="project" value="InterPro"/>
</dbReference>
<evidence type="ECO:0000256" key="1">
    <source>
        <dbReference type="ARBA" id="ARBA00004651"/>
    </source>
</evidence>
<dbReference type="STRING" id="380248.SAMN05216251_101175"/>
<dbReference type="EMBL" id="FONG01000001">
    <property type="protein sequence ID" value="SFE01644.1"/>
    <property type="molecule type" value="Genomic_DNA"/>
</dbReference>
<evidence type="ECO:0000256" key="8">
    <source>
        <dbReference type="SAM" id="Phobius"/>
    </source>
</evidence>
<accession>A0A1I1X2H0</accession>
<evidence type="ECO:0000256" key="5">
    <source>
        <dbReference type="ARBA" id="ARBA00022989"/>
    </source>
</evidence>
<keyword evidence="4 8" id="KW-0812">Transmembrane</keyword>
<keyword evidence="2" id="KW-1003">Cell membrane</keyword>
<evidence type="ECO:0000256" key="2">
    <source>
        <dbReference type="ARBA" id="ARBA00022475"/>
    </source>
</evidence>
<dbReference type="InterPro" id="IPR018584">
    <property type="entry name" value="GT87"/>
</dbReference>
<proteinExistence type="inferred from homology"/>
<feature type="transmembrane region" description="Helical" evidence="8">
    <location>
        <begin position="209"/>
        <end position="228"/>
    </location>
</feature>
<feature type="transmembrane region" description="Helical" evidence="8">
    <location>
        <begin position="67"/>
        <end position="83"/>
    </location>
</feature>
<dbReference type="GO" id="GO:0005886">
    <property type="term" value="C:plasma membrane"/>
    <property type="evidence" value="ECO:0007669"/>
    <property type="project" value="UniProtKB-SubCell"/>
</dbReference>
<sequence length="498" mass="51556">MTGESAAVSASVSVAAAPFADSADPAPPRSGRPAIVGTGLLLGGLVAVLLGTFTVGGSEGDPARLPYWYAAGWVLFAAALLALRKVPRRAASGLVVAGGVALALTGLISAPRTSNDMYRYAWDGRVQAAGVSPYAYPPDAPELRQLREPWLFPAPAGRRCADWTDIRTTGGDCTRINRPYVHTIYPPVAEGWFLAVHAVSPPGTRWKPLQVGGALLAVATTGALLLVLRRHGADPRRAALWAWCPIVPVAAVNDAHIDALGVLLTVLALGMARGLPRRGALLGAAVAVKILPVLALPGALARRGPRETLRTVLPVLAVIVLAYLPYVLASGGGVLGYLPGYLKEEGYEPGGVHRFALLRLVLPDGAAGPTAVAGVLAVALYTLRRGDPGRPWRGALTVTGTALLLTSPSYYWYALLIVGLVALDGRWEWLAVPLAGLALYAGDVLGAVPGGNVLQASAYGAAALVVATGALARRRARNDARANACGSTVDTSAPPCRT</sequence>
<evidence type="ECO:0008006" key="11">
    <source>
        <dbReference type="Google" id="ProtNLM"/>
    </source>
</evidence>
<keyword evidence="3" id="KW-0808">Transferase</keyword>
<organism evidence="9 10">
    <name type="scientific">Actinacidiphila alni</name>
    <dbReference type="NCBI Taxonomy" id="380248"/>
    <lineage>
        <taxon>Bacteria</taxon>
        <taxon>Bacillati</taxon>
        <taxon>Actinomycetota</taxon>
        <taxon>Actinomycetes</taxon>
        <taxon>Kitasatosporales</taxon>
        <taxon>Streptomycetaceae</taxon>
        <taxon>Actinacidiphila</taxon>
    </lineage>
</organism>
<feature type="transmembrane region" description="Helical" evidence="8">
    <location>
        <begin position="312"/>
        <end position="338"/>
    </location>
</feature>